<dbReference type="STRING" id="390640.SAMN04488034_103184"/>
<organism evidence="1 2">
    <name type="scientific">Salinimicrobium catena</name>
    <dbReference type="NCBI Taxonomy" id="390640"/>
    <lineage>
        <taxon>Bacteria</taxon>
        <taxon>Pseudomonadati</taxon>
        <taxon>Bacteroidota</taxon>
        <taxon>Flavobacteriia</taxon>
        <taxon>Flavobacteriales</taxon>
        <taxon>Flavobacteriaceae</taxon>
        <taxon>Salinimicrobium</taxon>
    </lineage>
</organism>
<dbReference type="RefSeq" id="WP_093113127.1">
    <property type="nucleotide sequence ID" value="NZ_FNGG01000003.1"/>
</dbReference>
<proteinExistence type="predicted"/>
<dbReference type="Proteomes" id="UP000199448">
    <property type="component" value="Unassembled WGS sequence"/>
</dbReference>
<dbReference type="OrthoDB" id="1444460at2"/>
<evidence type="ECO:0000313" key="1">
    <source>
        <dbReference type="EMBL" id="SEE94111.1"/>
    </source>
</evidence>
<name>A0A1H5MZQ8_9FLAO</name>
<gene>
    <name evidence="1" type="ORF">SAMN04488034_103184</name>
</gene>
<evidence type="ECO:0000313" key="2">
    <source>
        <dbReference type="Proteomes" id="UP000199448"/>
    </source>
</evidence>
<protein>
    <submittedName>
        <fullName evidence="1">Uncharacterized protein</fullName>
    </submittedName>
</protein>
<reference evidence="1 2" key="1">
    <citation type="submission" date="2016-10" db="EMBL/GenBank/DDBJ databases">
        <authorList>
            <person name="de Groot N.N."/>
        </authorList>
    </citation>
    <scope>NUCLEOTIDE SEQUENCE [LARGE SCALE GENOMIC DNA]</scope>
    <source>
        <strain evidence="1 2">DSM 23553</strain>
    </source>
</reference>
<accession>A0A1H5MZQ8</accession>
<dbReference type="AlphaFoldDB" id="A0A1H5MZQ8"/>
<keyword evidence="2" id="KW-1185">Reference proteome</keyword>
<dbReference type="EMBL" id="FNUG01000003">
    <property type="protein sequence ID" value="SEE94111.1"/>
    <property type="molecule type" value="Genomic_DNA"/>
</dbReference>
<sequence>MQLKNYIALTLVVIFLGKLLTMDAKFYGTFLESKGVTMVNKMCSKPQLKTAKEDIAPASLNQGLEMEFLCHTVFDQTIAEWAVALNEDNFREYSYQTPGLFRTPRDKFYPPPKV</sequence>